<dbReference type="InterPro" id="IPR018756">
    <property type="entry name" value="DUF2314"/>
</dbReference>
<sequence length="194" mass="22988">MLIYLYIRKLNITYVYQPYKQVTSHFTTNPMKRILITLILSLSLINCKKDNSLQRENEPTIYMVEEVDSEINTEIEKAKQTLPHFYKALESKNPNYNGFGIKMTFPYDKGNEHIWVNSIFKKKNEYFGIIDNLPEFTSEVRQGDTVKIESDRISDWMYLENSELEGGYTIKLLRLRMTDKEREEFDKVSGMIIK</sequence>
<reference evidence="2 3" key="1">
    <citation type="submission" date="2020-06" db="EMBL/GenBank/DDBJ databases">
        <authorList>
            <person name="Criscuolo A."/>
        </authorList>
    </citation>
    <scope>NUCLEOTIDE SEQUENCE [LARGE SCALE GENOMIC DNA]</scope>
    <source>
        <strain evidence="3">CIP 111411</strain>
    </source>
</reference>
<feature type="domain" description="DUF2314" evidence="1">
    <location>
        <begin position="68"/>
        <end position="191"/>
    </location>
</feature>
<organism evidence="2 3">
    <name type="scientific">Flavobacterium salmonis</name>
    <dbReference type="NCBI Taxonomy" id="2654844"/>
    <lineage>
        <taxon>Bacteria</taxon>
        <taxon>Pseudomonadati</taxon>
        <taxon>Bacteroidota</taxon>
        <taxon>Flavobacteriia</taxon>
        <taxon>Flavobacteriales</taxon>
        <taxon>Flavobacteriaceae</taxon>
        <taxon>Flavobacterium</taxon>
    </lineage>
</organism>
<keyword evidence="3" id="KW-1185">Reference proteome</keyword>
<comment type="caution">
    <text evidence="2">The sequence shown here is derived from an EMBL/GenBank/DDBJ whole genome shotgun (WGS) entry which is preliminary data.</text>
</comment>
<dbReference type="EMBL" id="CAIJDP010000078">
    <property type="protein sequence ID" value="CAD0006391.1"/>
    <property type="molecule type" value="Genomic_DNA"/>
</dbReference>
<dbReference type="Pfam" id="PF10077">
    <property type="entry name" value="DUF2314"/>
    <property type="match status" value="1"/>
</dbReference>
<evidence type="ECO:0000259" key="1">
    <source>
        <dbReference type="Pfam" id="PF10077"/>
    </source>
</evidence>
<protein>
    <recommendedName>
        <fullName evidence="1">DUF2314 domain-containing protein</fullName>
    </recommendedName>
</protein>
<evidence type="ECO:0000313" key="2">
    <source>
        <dbReference type="EMBL" id="CAD0006391.1"/>
    </source>
</evidence>
<dbReference type="Proteomes" id="UP000530060">
    <property type="component" value="Unassembled WGS sequence"/>
</dbReference>
<gene>
    <name evidence="2" type="ORF">FLAT13_03302</name>
</gene>
<accession>A0A6V6Z3Q3</accession>
<dbReference type="AlphaFoldDB" id="A0A6V6Z3Q3"/>
<evidence type="ECO:0000313" key="3">
    <source>
        <dbReference type="Proteomes" id="UP000530060"/>
    </source>
</evidence>
<name>A0A6V6Z3Q3_9FLAO</name>
<proteinExistence type="predicted"/>